<evidence type="ECO:0000313" key="6">
    <source>
        <dbReference type="Proteomes" id="UP000046393"/>
    </source>
</evidence>
<keyword evidence="5" id="KW-0472">Membrane</keyword>
<dbReference type="AlphaFoldDB" id="A0A0N5AE81"/>
<dbReference type="Pfam" id="PF15990">
    <property type="entry name" value="UPF0767"/>
    <property type="match status" value="1"/>
</dbReference>
<evidence type="ECO:0000256" key="4">
    <source>
        <dbReference type="ARBA" id="ARBA00022989"/>
    </source>
</evidence>
<dbReference type="InterPro" id="IPR031933">
    <property type="entry name" value="UPF0767"/>
</dbReference>
<dbReference type="Proteomes" id="UP000046393">
    <property type="component" value="Unplaced"/>
</dbReference>
<proteinExistence type="inferred from homology"/>
<reference evidence="7" key="1">
    <citation type="submission" date="2017-02" db="UniProtKB">
        <authorList>
            <consortium name="WormBaseParasite"/>
        </authorList>
    </citation>
    <scope>IDENTIFICATION</scope>
</reference>
<keyword evidence="3" id="KW-0812">Transmembrane</keyword>
<organism evidence="6 7">
    <name type="scientific">Syphacia muris</name>
    <dbReference type="NCBI Taxonomy" id="451379"/>
    <lineage>
        <taxon>Eukaryota</taxon>
        <taxon>Metazoa</taxon>
        <taxon>Ecdysozoa</taxon>
        <taxon>Nematoda</taxon>
        <taxon>Chromadorea</taxon>
        <taxon>Rhabditida</taxon>
        <taxon>Spirurina</taxon>
        <taxon>Oxyuridomorpha</taxon>
        <taxon>Oxyuroidea</taxon>
        <taxon>Oxyuridae</taxon>
        <taxon>Syphacia</taxon>
    </lineage>
</organism>
<sequence length="94" mass="10855">MSHFIFFGTRISKVLVLPFAAAIGAVGYFLEKKIIKPQKPIPYLETSIHDNRMERQMDVELDPEYRVQHTIKEEKQKIVPKSSLVLNKGRRGDS</sequence>
<name>A0A0N5AE81_9BILA</name>
<keyword evidence="4" id="KW-1133">Transmembrane helix</keyword>
<comment type="similarity">
    <text evidence="2">Belongs to the SMIM12 family.</text>
</comment>
<protein>
    <submittedName>
        <fullName evidence="7">Conserved protein</fullName>
    </submittedName>
</protein>
<accession>A0A0N5AE81</accession>
<keyword evidence="6" id="KW-1185">Reference proteome</keyword>
<dbReference type="GO" id="GO:0016020">
    <property type="term" value="C:membrane"/>
    <property type="evidence" value="ECO:0007669"/>
    <property type="project" value="UniProtKB-SubCell"/>
</dbReference>
<evidence type="ECO:0000256" key="1">
    <source>
        <dbReference type="ARBA" id="ARBA00004167"/>
    </source>
</evidence>
<comment type="subcellular location">
    <subcellularLocation>
        <location evidence="1">Membrane</location>
        <topology evidence="1">Single-pass membrane protein</topology>
    </subcellularLocation>
</comment>
<dbReference type="STRING" id="451379.A0A0N5AE81"/>
<evidence type="ECO:0000313" key="7">
    <source>
        <dbReference type="WBParaSite" id="SMUV_0000252901-mRNA-1"/>
    </source>
</evidence>
<evidence type="ECO:0000256" key="2">
    <source>
        <dbReference type="ARBA" id="ARBA00007304"/>
    </source>
</evidence>
<evidence type="ECO:0000256" key="5">
    <source>
        <dbReference type="ARBA" id="ARBA00023136"/>
    </source>
</evidence>
<dbReference type="WBParaSite" id="SMUV_0000252901-mRNA-1">
    <property type="protein sequence ID" value="SMUV_0000252901-mRNA-1"/>
    <property type="gene ID" value="SMUV_0000252901"/>
</dbReference>
<evidence type="ECO:0000256" key="3">
    <source>
        <dbReference type="ARBA" id="ARBA00022692"/>
    </source>
</evidence>